<proteinExistence type="predicted"/>
<dbReference type="Proteomes" id="UP000326837">
    <property type="component" value="Chromosome"/>
</dbReference>
<dbReference type="PANTHER" id="PTHR38471:SF2">
    <property type="entry name" value="FOUR HELIX BUNDLE PROTEIN"/>
    <property type="match status" value="1"/>
</dbReference>
<reference evidence="2" key="1">
    <citation type="submission" date="2019-10" db="EMBL/GenBank/DDBJ databases">
        <title>Lacipirellula parvula gen. nov., sp. nov., representing a lineage of planctomycetes widespread in freshwater anoxic habitats, and description of the family Lacipirellulaceae.</title>
        <authorList>
            <person name="Dedysh S.N."/>
            <person name="Kulichevskaya I.S."/>
            <person name="Beletsky A.V."/>
            <person name="Rakitin A.L."/>
            <person name="Mardanov A.V."/>
            <person name="Ivanova A.A."/>
            <person name="Saltykova V.X."/>
            <person name="Rijpstra W.I.C."/>
            <person name="Sinninghe Damste J.S."/>
            <person name="Ravin N.V."/>
        </authorList>
    </citation>
    <scope>NUCLEOTIDE SEQUENCE [LARGE SCALE GENOMIC DNA]</scope>
    <source>
        <strain evidence="2">PX69</strain>
    </source>
</reference>
<name>A0A5K7XCY8_9BACT</name>
<dbReference type="RefSeq" id="WP_152098604.1">
    <property type="nucleotide sequence ID" value="NZ_AP021861.1"/>
</dbReference>
<evidence type="ECO:0000313" key="2">
    <source>
        <dbReference type="Proteomes" id="UP000326837"/>
    </source>
</evidence>
<dbReference type="KEGG" id="lpav:PLANPX_2293"/>
<dbReference type="Pfam" id="PF05635">
    <property type="entry name" value="23S_rRNA_IVP"/>
    <property type="match status" value="1"/>
</dbReference>
<dbReference type="EMBL" id="AP021861">
    <property type="protein sequence ID" value="BBO32681.1"/>
    <property type="molecule type" value="Genomic_DNA"/>
</dbReference>
<dbReference type="NCBIfam" id="TIGR02436">
    <property type="entry name" value="four helix bundle protein"/>
    <property type="match status" value="1"/>
</dbReference>
<evidence type="ECO:0008006" key="3">
    <source>
        <dbReference type="Google" id="ProtNLM"/>
    </source>
</evidence>
<dbReference type="Gene3D" id="1.20.1440.60">
    <property type="entry name" value="23S rRNA-intervening sequence"/>
    <property type="match status" value="1"/>
</dbReference>
<gene>
    <name evidence="1" type="ORF">PLANPX_2293</name>
</gene>
<keyword evidence="2" id="KW-1185">Reference proteome</keyword>
<dbReference type="SUPFAM" id="SSF158446">
    <property type="entry name" value="IVS-encoded protein-like"/>
    <property type="match status" value="1"/>
</dbReference>
<dbReference type="AlphaFoldDB" id="A0A5K7XCY8"/>
<dbReference type="InterPro" id="IPR012657">
    <property type="entry name" value="23S_rRNA-intervening_sequence"/>
</dbReference>
<accession>A0A5K7XCY8</accession>
<dbReference type="InterPro" id="IPR036583">
    <property type="entry name" value="23S_rRNA_IVS_sf"/>
</dbReference>
<dbReference type="PANTHER" id="PTHR38471">
    <property type="entry name" value="FOUR HELIX BUNDLE PROTEIN"/>
    <property type="match status" value="1"/>
</dbReference>
<protein>
    <recommendedName>
        <fullName evidence="3">Four helix bundle protein</fullName>
    </recommendedName>
</protein>
<organism evidence="1 2">
    <name type="scientific">Lacipirellula parvula</name>
    <dbReference type="NCBI Taxonomy" id="2650471"/>
    <lineage>
        <taxon>Bacteria</taxon>
        <taxon>Pseudomonadati</taxon>
        <taxon>Planctomycetota</taxon>
        <taxon>Planctomycetia</taxon>
        <taxon>Pirellulales</taxon>
        <taxon>Lacipirellulaceae</taxon>
        <taxon>Lacipirellula</taxon>
    </lineage>
</organism>
<evidence type="ECO:0000313" key="1">
    <source>
        <dbReference type="EMBL" id="BBO32681.1"/>
    </source>
</evidence>
<dbReference type="CDD" id="cd16377">
    <property type="entry name" value="23S_rRNA_IVP_like"/>
    <property type="match status" value="1"/>
</dbReference>
<sequence length="121" mass="13239">MASSHEDLEVWQLGIDLVDAVYDVCLSMPAAERFGLISQMQRASVSVPANIAEGCGRGSTKDLLRHLAISQGSLAELRTLLLIVQRRNFVAAEELEPVDALASRVGRLLVGLQRSLRKKLE</sequence>